<keyword evidence="2" id="KW-1185">Reference proteome</keyword>
<accession>A0AA38IQI6</accession>
<evidence type="ECO:0000313" key="1">
    <source>
        <dbReference type="EMBL" id="KAJ3657524.1"/>
    </source>
</evidence>
<comment type="caution">
    <text evidence="1">The sequence shown here is derived from an EMBL/GenBank/DDBJ whole genome shotgun (WGS) entry which is preliminary data.</text>
</comment>
<proteinExistence type="predicted"/>
<organism evidence="1 2">
    <name type="scientific">Zophobas morio</name>
    <dbReference type="NCBI Taxonomy" id="2755281"/>
    <lineage>
        <taxon>Eukaryota</taxon>
        <taxon>Metazoa</taxon>
        <taxon>Ecdysozoa</taxon>
        <taxon>Arthropoda</taxon>
        <taxon>Hexapoda</taxon>
        <taxon>Insecta</taxon>
        <taxon>Pterygota</taxon>
        <taxon>Neoptera</taxon>
        <taxon>Endopterygota</taxon>
        <taxon>Coleoptera</taxon>
        <taxon>Polyphaga</taxon>
        <taxon>Cucujiformia</taxon>
        <taxon>Tenebrionidae</taxon>
        <taxon>Zophobas</taxon>
    </lineage>
</organism>
<evidence type="ECO:0000313" key="2">
    <source>
        <dbReference type="Proteomes" id="UP001168821"/>
    </source>
</evidence>
<dbReference type="Proteomes" id="UP001168821">
    <property type="component" value="Unassembled WGS sequence"/>
</dbReference>
<reference evidence="1" key="1">
    <citation type="journal article" date="2023" name="G3 (Bethesda)">
        <title>Whole genome assemblies of Zophobas morio and Tenebrio molitor.</title>
        <authorList>
            <person name="Kaur S."/>
            <person name="Stinson S.A."/>
            <person name="diCenzo G.C."/>
        </authorList>
    </citation>
    <scope>NUCLEOTIDE SEQUENCE</scope>
    <source>
        <strain evidence="1">QUZm001</strain>
    </source>
</reference>
<dbReference type="AlphaFoldDB" id="A0AA38IQI6"/>
<sequence length="175" mass="19557">MCPVHPCPSARKDGIVKGRWWAPMNGHRICYKRRCVIVDQSPAFTSSDRISHFLAFTAQINPQPRFWVHGGDILRTAAFYAAITRANFVYLQPRLYDVEIIYIFGIFTTLAYLATVRYDLVNKQTTQCGCLALAHALQRVPLRLDGGAARATFALIADFCKGSAWNVSGTLPAFT</sequence>
<dbReference type="EMBL" id="JALNTZ010000003">
    <property type="protein sequence ID" value="KAJ3657524.1"/>
    <property type="molecule type" value="Genomic_DNA"/>
</dbReference>
<gene>
    <name evidence="1" type="ORF">Zmor_009320</name>
</gene>
<name>A0AA38IQI6_9CUCU</name>
<protein>
    <submittedName>
        <fullName evidence="1">Uncharacterized protein</fullName>
    </submittedName>
</protein>